<comment type="subcellular location">
    <subcellularLocation>
        <location evidence="1">Nucleus</location>
    </subcellularLocation>
</comment>
<accession>A0A9Q0KBD1</accession>
<feature type="domain" description="BHLH" evidence="6">
    <location>
        <begin position="94"/>
        <end position="144"/>
    </location>
</feature>
<dbReference type="InterPro" id="IPR036638">
    <property type="entry name" value="HLH_DNA-bd_sf"/>
</dbReference>
<dbReference type="GO" id="GO:0003700">
    <property type="term" value="F:DNA-binding transcription factor activity"/>
    <property type="evidence" value="ECO:0007669"/>
    <property type="project" value="InterPro"/>
</dbReference>
<protein>
    <recommendedName>
        <fullName evidence="6">BHLH domain-containing protein</fullName>
    </recommendedName>
</protein>
<feature type="region of interest" description="Disordered" evidence="5">
    <location>
        <begin position="1"/>
        <end position="96"/>
    </location>
</feature>
<sequence length="315" mass="33925">MSEEGGHGGKILEANHSLAVSNSDNSGGDNDNCGNKPPDSSSNNPTAVAPPPSTVAQKRSRRYGVSKNKSGSQDGPNECKASGSGSGSGGGGDSDHEIHIWTERERRKKMKNKFSNLHVLLPHLPAKTDKATIVYEAVNYIQTLQQTLQKLQEQKLEKLRGAPSSIELEPSSSVAPPAVAQESRESFLADQGFSNTPKNLDIITINNSANSLGFPSFPISLQSWSSPNVVFSVSGNDAQICVCTPKKPGLLATVFYVLEKYKLEVVTANISSDNYRSMYMIHAHANGAANQLSEALPVEEIYKQAVGEMNFWFSS</sequence>
<gene>
    <name evidence="7" type="ORF">NE237_019176</name>
</gene>
<dbReference type="Gene3D" id="4.10.280.10">
    <property type="entry name" value="Helix-loop-helix DNA-binding domain"/>
    <property type="match status" value="1"/>
</dbReference>
<dbReference type="EMBL" id="JAMYWD010000007">
    <property type="protein sequence ID" value="KAJ4967327.1"/>
    <property type="molecule type" value="Genomic_DNA"/>
</dbReference>
<dbReference type="Pfam" id="PF00010">
    <property type="entry name" value="HLH"/>
    <property type="match status" value="1"/>
</dbReference>
<organism evidence="7 8">
    <name type="scientific">Protea cynaroides</name>
    <dbReference type="NCBI Taxonomy" id="273540"/>
    <lineage>
        <taxon>Eukaryota</taxon>
        <taxon>Viridiplantae</taxon>
        <taxon>Streptophyta</taxon>
        <taxon>Embryophyta</taxon>
        <taxon>Tracheophyta</taxon>
        <taxon>Spermatophyta</taxon>
        <taxon>Magnoliopsida</taxon>
        <taxon>Proteales</taxon>
        <taxon>Proteaceae</taxon>
        <taxon>Protea</taxon>
    </lineage>
</organism>
<feature type="compositionally biased region" description="Low complexity" evidence="5">
    <location>
        <begin position="21"/>
        <end position="47"/>
    </location>
</feature>
<dbReference type="AlphaFoldDB" id="A0A9Q0KBD1"/>
<keyword evidence="3" id="KW-0804">Transcription</keyword>
<dbReference type="OrthoDB" id="690068at2759"/>
<evidence type="ECO:0000256" key="1">
    <source>
        <dbReference type="ARBA" id="ARBA00004123"/>
    </source>
</evidence>
<dbReference type="InterPro" id="IPR054502">
    <property type="entry name" value="bHLH-TF_ACT-like_plant"/>
</dbReference>
<evidence type="ECO:0000256" key="4">
    <source>
        <dbReference type="ARBA" id="ARBA00023242"/>
    </source>
</evidence>
<reference evidence="7" key="1">
    <citation type="journal article" date="2023" name="Plant J.">
        <title>The genome of the king protea, Protea cynaroides.</title>
        <authorList>
            <person name="Chang J."/>
            <person name="Duong T.A."/>
            <person name="Schoeman C."/>
            <person name="Ma X."/>
            <person name="Roodt D."/>
            <person name="Barker N."/>
            <person name="Li Z."/>
            <person name="Van de Peer Y."/>
            <person name="Mizrachi E."/>
        </authorList>
    </citation>
    <scope>NUCLEOTIDE SEQUENCE</scope>
    <source>
        <tissue evidence="7">Young leaves</tissue>
    </source>
</reference>
<keyword evidence="4" id="KW-0539">Nucleus</keyword>
<evidence type="ECO:0000313" key="7">
    <source>
        <dbReference type="EMBL" id="KAJ4967327.1"/>
    </source>
</evidence>
<proteinExistence type="predicted"/>
<evidence type="ECO:0000256" key="3">
    <source>
        <dbReference type="ARBA" id="ARBA00023163"/>
    </source>
</evidence>
<dbReference type="GO" id="GO:0009960">
    <property type="term" value="P:endosperm development"/>
    <property type="evidence" value="ECO:0007669"/>
    <property type="project" value="InterPro"/>
</dbReference>
<comment type="caution">
    <text evidence="7">The sequence shown here is derived from an EMBL/GenBank/DDBJ whole genome shotgun (WGS) entry which is preliminary data.</text>
</comment>
<dbReference type="PANTHER" id="PTHR46772">
    <property type="entry name" value="BHLH DOMAIN-CONTAINING PROTEIN"/>
    <property type="match status" value="1"/>
</dbReference>
<dbReference type="PANTHER" id="PTHR46772:SF8">
    <property type="entry name" value="TRANSCRIPTION FACTOR BHLH95"/>
    <property type="match status" value="1"/>
</dbReference>
<dbReference type="InterPro" id="IPR011598">
    <property type="entry name" value="bHLH_dom"/>
</dbReference>
<dbReference type="InterPro" id="IPR045239">
    <property type="entry name" value="bHLH95_bHLH"/>
</dbReference>
<evidence type="ECO:0000256" key="5">
    <source>
        <dbReference type="SAM" id="MobiDB-lite"/>
    </source>
</evidence>
<dbReference type="SUPFAM" id="SSF47459">
    <property type="entry name" value="HLH, helix-loop-helix DNA-binding domain"/>
    <property type="match status" value="1"/>
</dbReference>
<dbReference type="GO" id="GO:0046983">
    <property type="term" value="F:protein dimerization activity"/>
    <property type="evidence" value="ECO:0007669"/>
    <property type="project" value="InterPro"/>
</dbReference>
<name>A0A9Q0KBD1_9MAGN</name>
<keyword evidence="8" id="KW-1185">Reference proteome</keyword>
<evidence type="ECO:0000313" key="8">
    <source>
        <dbReference type="Proteomes" id="UP001141806"/>
    </source>
</evidence>
<dbReference type="InterPro" id="IPR044278">
    <property type="entry name" value="BHLH95-like"/>
</dbReference>
<dbReference type="PROSITE" id="PS50888">
    <property type="entry name" value="BHLH"/>
    <property type="match status" value="1"/>
</dbReference>
<evidence type="ECO:0000256" key="2">
    <source>
        <dbReference type="ARBA" id="ARBA00023015"/>
    </source>
</evidence>
<dbReference type="Pfam" id="PF22754">
    <property type="entry name" value="bHLH-TF_ACT-like_plant"/>
    <property type="match status" value="1"/>
</dbReference>
<dbReference type="SMART" id="SM00353">
    <property type="entry name" value="HLH"/>
    <property type="match status" value="1"/>
</dbReference>
<dbReference type="Proteomes" id="UP001141806">
    <property type="component" value="Unassembled WGS sequence"/>
</dbReference>
<dbReference type="CDD" id="cd11393">
    <property type="entry name" value="bHLH_AtbHLH_like"/>
    <property type="match status" value="1"/>
</dbReference>
<keyword evidence="2" id="KW-0805">Transcription regulation</keyword>
<evidence type="ECO:0000259" key="6">
    <source>
        <dbReference type="PROSITE" id="PS50888"/>
    </source>
</evidence>